<organism evidence="3 4">
    <name type="scientific">Sphingomonas aliaeris</name>
    <dbReference type="NCBI Taxonomy" id="2759526"/>
    <lineage>
        <taxon>Bacteria</taxon>
        <taxon>Pseudomonadati</taxon>
        <taxon>Pseudomonadota</taxon>
        <taxon>Alphaproteobacteria</taxon>
        <taxon>Sphingomonadales</taxon>
        <taxon>Sphingomonadaceae</taxon>
        <taxon>Sphingomonas</taxon>
    </lineage>
</organism>
<dbReference type="RefSeq" id="WP_202093774.1">
    <property type="nucleotide sequence ID" value="NZ_CP061035.1"/>
</dbReference>
<accession>A0A974NUW7</accession>
<keyword evidence="4" id="KW-1185">Reference proteome</keyword>
<sequence>MRTYAQARALLACLLLVLTTWAGMAHAAEAGGVEISTAEMNAHAPGDGDEVAADADNGFPHHHASCHEHHANTPIEETTTTPILAASTLPPADLSRALSGHDTEADLRPPHA</sequence>
<evidence type="ECO:0000256" key="1">
    <source>
        <dbReference type="SAM" id="MobiDB-lite"/>
    </source>
</evidence>
<name>A0A974NUW7_9SPHN</name>
<evidence type="ECO:0000313" key="3">
    <source>
        <dbReference type="EMBL" id="QQV77360.1"/>
    </source>
</evidence>
<evidence type="ECO:0000256" key="2">
    <source>
        <dbReference type="SAM" id="SignalP"/>
    </source>
</evidence>
<reference evidence="4" key="1">
    <citation type="submission" date="2020-09" db="EMBL/GenBank/DDBJ databases">
        <title>Sphingomonas sp., a new species isolated from pork steak.</title>
        <authorList>
            <person name="Heidler von Heilborn D."/>
        </authorList>
    </citation>
    <scope>NUCLEOTIDE SEQUENCE [LARGE SCALE GENOMIC DNA]</scope>
</reference>
<dbReference type="AlphaFoldDB" id="A0A974NUW7"/>
<feature type="compositionally biased region" description="Basic and acidic residues" evidence="1">
    <location>
        <begin position="99"/>
        <end position="112"/>
    </location>
</feature>
<dbReference type="EMBL" id="CP061035">
    <property type="protein sequence ID" value="QQV77360.1"/>
    <property type="molecule type" value="Genomic_DNA"/>
</dbReference>
<evidence type="ECO:0008006" key="5">
    <source>
        <dbReference type="Google" id="ProtNLM"/>
    </source>
</evidence>
<evidence type="ECO:0000313" key="4">
    <source>
        <dbReference type="Proteomes" id="UP000595894"/>
    </source>
</evidence>
<feature type="compositionally biased region" description="Low complexity" evidence="1">
    <location>
        <begin position="73"/>
        <end position="83"/>
    </location>
</feature>
<feature type="chain" id="PRO_5037837604" description="Secreted protein" evidence="2">
    <location>
        <begin position="28"/>
        <end position="112"/>
    </location>
</feature>
<gene>
    <name evidence="3" type="ORF">H5J25_00515</name>
</gene>
<dbReference type="KEGG" id="sari:H5J25_00515"/>
<proteinExistence type="predicted"/>
<keyword evidence="2" id="KW-0732">Signal</keyword>
<protein>
    <recommendedName>
        <fullName evidence="5">Secreted protein</fullName>
    </recommendedName>
</protein>
<feature type="signal peptide" evidence="2">
    <location>
        <begin position="1"/>
        <end position="27"/>
    </location>
</feature>
<feature type="region of interest" description="Disordered" evidence="1">
    <location>
        <begin position="39"/>
        <end position="112"/>
    </location>
</feature>
<dbReference type="Proteomes" id="UP000595894">
    <property type="component" value="Chromosome"/>
</dbReference>